<dbReference type="InterPro" id="IPR027417">
    <property type="entry name" value="P-loop_NTPase"/>
</dbReference>
<evidence type="ECO:0000259" key="5">
    <source>
        <dbReference type="Pfam" id="PF13476"/>
    </source>
</evidence>
<gene>
    <name evidence="6" type="ORF">O6R05_03840</name>
</gene>
<sequence length="433" mass="49563">MIYITKIEIDNFQSHKHTVMDFHHGLNVIVGRSDSGKTAVLRAIKWVLYNDPAPSSLLRLQETQMKVSLSFSNGAKVTRLWSSNGKENKYILNRADGEELVLEKFNRGVPDEVIEEIGISKIDLGGPKSEGINIGEQLDGPFLLTETPSTRASAIGRLIGVNFIDDALRDVIKDIKGNSRRIKDQDDLVAHFKEELRNFESLDEEIKNLERIKAKREQLAKSTSLYQELKQLKTAYETNIHDIDMTEEAIAKMGDIDMVDSKINRVSQCLERKTELTQLYRVLHSVSEELVHLSNQLRHLKNLGKTELTWYKLNEEARTVGDLTLLKMNLDQVNERLSIGENYLKKFETLESTRSVLKTTETKIKTLTELKTLHDAITLLCDALQTEEERYLLQVRELSDTEENYENLFVALGYCPLCHSKITQDHFHGGQYE</sequence>
<dbReference type="Pfam" id="PF13476">
    <property type="entry name" value="AAA_23"/>
    <property type="match status" value="1"/>
</dbReference>
<dbReference type="Gene3D" id="3.40.50.300">
    <property type="entry name" value="P-loop containing nucleotide triphosphate hydrolases"/>
    <property type="match status" value="1"/>
</dbReference>
<dbReference type="EMBL" id="CP115667">
    <property type="protein sequence ID" value="WBW50692.1"/>
    <property type="molecule type" value="Genomic_DNA"/>
</dbReference>
<comment type="similarity">
    <text evidence="1">Belongs to the SMC family. SbcC subfamily.</text>
</comment>
<evidence type="ECO:0000256" key="4">
    <source>
        <dbReference type="SAM" id="Coils"/>
    </source>
</evidence>
<name>A0ABY7QV74_9FIRM</name>
<keyword evidence="4" id="KW-0175">Coiled coil</keyword>
<evidence type="ECO:0000256" key="1">
    <source>
        <dbReference type="ARBA" id="ARBA00006930"/>
    </source>
</evidence>
<evidence type="ECO:0000256" key="3">
    <source>
        <dbReference type="ARBA" id="ARBA00013368"/>
    </source>
</evidence>
<evidence type="ECO:0000313" key="7">
    <source>
        <dbReference type="Proteomes" id="UP001210339"/>
    </source>
</evidence>
<organism evidence="6 7">
    <name type="scientific">Peptoniphilus equinus</name>
    <dbReference type="NCBI Taxonomy" id="3016343"/>
    <lineage>
        <taxon>Bacteria</taxon>
        <taxon>Bacillati</taxon>
        <taxon>Bacillota</taxon>
        <taxon>Tissierellia</taxon>
        <taxon>Tissierellales</taxon>
        <taxon>Peptoniphilaceae</taxon>
        <taxon>Peptoniphilus</taxon>
    </lineage>
</organism>
<feature type="domain" description="Rad50/SbcC-type AAA" evidence="5">
    <location>
        <begin position="6"/>
        <end position="234"/>
    </location>
</feature>
<comment type="subunit">
    <text evidence="2">Heterodimer of SbcC and SbcD.</text>
</comment>
<accession>A0ABY7QV74</accession>
<dbReference type="InterPro" id="IPR038729">
    <property type="entry name" value="Rad50/SbcC_AAA"/>
</dbReference>
<evidence type="ECO:0000256" key="2">
    <source>
        <dbReference type="ARBA" id="ARBA00011322"/>
    </source>
</evidence>
<feature type="coiled-coil region" evidence="4">
    <location>
        <begin position="192"/>
        <end position="232"/>
    </location>
</feature>
<evidence type="ECO:0000313" key="6">
    <source>
        <dbReference type="EMBL" id="WBW50692.1"/>
    </source>
</evidence>
<dbReference type="PANTHER" id="PTHR32114">
    <property type="entry name" value="ABC TRANSPORTER ABCH.3"/>
    <property type="match status" value="1"/>
</dbReference>
<dbReference type="Proteomes" id="UP001210339">
    <property type="component" value="Chromosome"/>
</dbReference>
<keyword evidence="7" id="KW-1185">Reference proteome</keyword>
<protein>
    <recommendedName>
        <fullName evidence="3">Nuclease SbcCD subunit C</fullName>
    </recommendedName>
</protein>
<dbReference type="PANTHER" id="PTHR32114:SF2">
    <property type="entry name" value="ABC TRANSPORTER ABCH.3"/>
    <property type="match status" value="1"/>
</dbReference>
<proteinExistence type="inferred from homology"/>
<dbReference type="RefSeq" id="WP_271192217.1">
    <property type="nucleotide sequence ID" value="NZ_CP115667.1"/>
</dbReference>
<reference evidence="6 7" key="1">
    <citation type="submission" date="2023-01" db="EMBL/GenBank/DDBJ databases">
        <authorList>
            <person name="Lee S.H."/>
            <person name="Jung H.S."/>
            <person name="Yun J.U."/>
        </authorList>
    </citation>
    <scope>NUCLEOTIDE SEQUENCE [LARGE SCALE GENOMIC DNA]</scope>
    <source>
        <strain evidence="6 7">CBA3646</strain>
    </source>
</reference>
<dbReference type="SUPFAM" id="SSF52540">
    <property type="entry name" value="P-loop containing nucleoside triphosphate hydrolases"/>
    <property type="match status" value="1"/>
</dbReference>